<keyword evidence="3" id="KW-1003">Cell membrane</keyword>
<evidence type="ECO:0000256" key="6">
    <source>
        <dbReference type="ARBA" id="ARBA00022614"/>
    </source>
</evidence>
<accession>A0ABD1VPN5</accession>
<dbReference type="SMART" id="SM00220">
    <property type="entry name" value="S_TKc"/>
    <property type="match status" value="1"/>
</dbReference>
<evidence type="ECO:0000256" key="8">
    <source>
        <dbReference type="ARBA" id="ARBA00022692"/>
    </source>
</evidence>
<dbReference type="InterPro" id="IPR051809">
    <property type="entry name" value="Plant_receptor-like_S/T_kinase"/>
</dbReference>
<keyword evidence="13 20" id="KW-0067">ATP-binding</keyword>
<dbReference type="Gene3D" id="1.10.510.10">
    <property type="entry name" value="Transferase(Phosphotransferase) domain 1"/>
    <property type="match status" value="1"/>
</dbReference>
<evidence type="ECO:0000256" key="9">
    <source>
        <dbReference type="ARBA" id="ARBA00022729"/>
    </source>
</evidence>
<reference evidence="24" key="1">
    <citation type="submission" date="2024-07" db="EMBL/GenBank/DDBJ databases">
        <title>Two chromosome-level genome assemblies of Korean endemic species Abeliophyllum distichum and Forsythia ovata (Oleaceae).</title>
        <authorList>
            <person name="Jang H."/>
        </authorList>
    </citation>
    <scope>NUCLEOTIDE SEQUENCE [LARGE SCALE GENOMIC DNA]</scope>
</reference>
<keyword evidence="9" id="KW-0732">Signal</keyword>
<dbReference type="EMBL" id="JBFOLJ010000005">
    <property type="protein sequence ID" value="KAL2538733.1"/>
    <property type="molecule type" value="Genomic_DNA"/>
</dbReference>
<dbReference type="Gene3D" id="3.80.10.10">
    <property type="entry name" value="Ribonuclease Inhibitor"/>
    <property type="match status" value="1"/>
</dbReference>
<dbReference type="PROSITE" id="PS00107">
    <property type="entry name" value="PROTEIN_KINASE_ATP"/>
    <property type="match status" value="1"/>
</dbReference>
<dbReference type="Pfam" id="PF00069">
    <property type="entry name" value="Pkinase"/>
    <property type="match status" value="1"/>
</dbReference>
<feature type="binding site" evidence="20">
    <location>
        <position position="448"/>
    </location>
    <ligand>
        <name>ATP</name>
        <dbReference type="ChEBI" id="CHEBI:30616"/>
    </ligand>
</feature>
<keyword evidence="16" id="KW-0675">Receptor</keyword>
<dbReference type="GO" id="GO:0004674">
    <property type="term" value="F:protein serine/threonine kinase activity"/>
    <property type="evidence" value="ECO:0007669"/>
    <property type="project" value="UniProtKB-KW"/>
</dbReference>
<keyword evidence="17" id="KW-0325">Glycoprotein</keyword>
<dbReference type="GO" id="GO:0005524">
    <property type="term" value="F:ATP binding"/>
    <property type="evidence" value="ECO:0007669"/>
    <property type="project" value="UniProtKB-UniRule"/>
</dbReference>
<dbReference type="FunFam" id="3.30.200.20:FF:000661">
    <property type="entry name" value="Serine-threonine protein kinase plant-type"/>
    <property type="match status" value="1"/>
</dbReference>
<evidence type="ECO:0000256" key="18">
    <source>
        <dbReference type="ARBA" id="ARBA00047899"/>
    </source>
</evidence>
<dbReference type="Proteomes" id="UP001604277">
    <property type="component" value="Unassembled WGS sequence"/>
</dbReference>
<dbReference type="Pfam" id="PF13855">
    <property type="entry name" value="LRR_8"/>
    <property type="match status" value="1"/>
</dbReference>
<dbReference type="AlphaFoldDB" id="A0ABD1VPN5"/>
<keyword evidence="14 21" id="KW-1133">Transmembrane helix</keyword>
<keyword evidence="10" id="KW-0677">Repeat</keyword>
<keyword evidence="12" id="KW-0418">Kinase</keyword>
<keyword evidence="4" id="KW-0723">Serine/threonine-protein kinase</keyword>
<keyword evidence="8 21" id="KW-0812">Transmembrane</keyword>
<dbReference type="SMART" id="SM00369">
    <property type="entry name" value="LRR_TYP"/>
    <property type="match status" value="5"/>
</dbReference>
<feature type="domain" description="Protein kinase" evidence="22">
    <location>
        <begin position="420"/>
        <end position="703"/>
    </location>
</feature>
<dbReference type="InterPro" id="IPR032675">
    <property type="entry name" value="LRR_dom_sf"/>
</dbReference>
<evidence type="ECO:0000256" key="4">
    <source>
        <dbReference type="ARBA" id="ARBA00022527"/>
    </source>
</evidence>
<dbReference type="InterPro" id="IPR011009">
    <property type="entry name" value="Kinase-like_dom_sf"/>
</dbReference>
<dbReference type="GO" id="GO:0006952">
    <property type="term" value="P:defense response"/>
    <property type="evidence" value="ECO:0007669"/>
    <property type="project" value="UniProtKB-ARBA"/>
</dbReference>
<feature type="transmembrane region" description="Helical" evidence="21">
    <location>
        <begin position="364"/>
        <end position="385"/>
    </location>
</feature>
<dbReference type="Gene3D" id="3.30.200.20">
    <property type="entry name" value="Phosphorylase Kinase, domain 1"/>
    <property type="match status" value="1"/>
</dbReference>
<dbReference type="SUPFAM" id="SSF52047">
    <property type="entry name" value="RNI-like"/>
    <property type="match status" value="1"/>
</dbReference>
<sequence length="705" mass="78523">MDYIVVFVGELPAELGNLNLVVFVVHTNGLSGSIPFSMFNISTLEILDMGSNNFSSYLSSTMGFSLPDLEVLYLGSNRLSGVIPSSVTNASKLTKFSMANNFLTGTIPNFGNFRLLQKFFIGGNNLTGDSSRFFSLLTNCRYLKFFDGYIPLELCQLSNLGDMDLSDNMLNGSIPDCLGELKSLRNVHLGFNKLESTVPLKLWNLNDLLQLNLSHNSLSGNLPSEIGNLNVIVDIDFSWNQFSGNIPSSIGKFQLLASLSFAHNRFQGSIPPSLGNIINLQSLNLSFNNFSGLIPKSLEELRHLEHLDVSHNKLEGEIPTGGHFANFTAQSFMQNYALCSETRQQFPPCGKAHKRSRSKNVVSLMKYILPPIISVILAVTILLIVRRRKSNKDAPQSEISLHLEWRRISYRELEEATNAFGESNILGSGSFGSVYGGILSDGLNIAVKVFNLQSEQVRAIKSFATESQVLSTIRHRNLIRIIGCCSNTEFKALILEYMPNGSLEKWLYSHNYFLDMLKRLNIAIDVALALEYLHHGHTFPIVHCDLKPSNVLLDEDMVAHVSDFGIAKLFDEGESTAQTKTLATIGYMAPEYGTEGIVSTSGDVYSYGVMLLEMYTRKKPIDEMFSEEMSLKSWVSHSLDVNTITEVLDTNLHGREEENFSKRDQCVSSILALAIECLTDSPTERINMREVVVSLQKIKAMFLAR</sequence>
<keyword evidence="7" id="KW-0808">Transferase</keyword>
<dbReference type="InterPro" id="IPR008271">
    <property type="entry name" value="Ser/Thr_kinase_AS"/>
</dbReference>
<dbReference type="GO" id="GO:0051707">
    <property type="term" value="P:response to other organism"/>
    <property type="evidence" value="ECO:0007669"/>
    <property type="project" value="UniProtKB-ARBA"/>
</dbReference>
<dbReference type="PANTHER" id="PTHR27008:SF585">
    <property type="entry name" value="PROTEIN KINASE DOMAIN-CONTAINING PROTEIN"/>
    <property type="match status" value="1"/>
</dbReference>
<evidence type="ECO:0000256" key="11">
    <source>
        <dbReference type="ARBA" id="ARBA00022741"/>
    </source>
</evidence>
<protein>
    <recommendedName>
        <fullName evidence="2">non-specific serine/threonine protein kinase</fullName>
        <ecNumber evidence="2">2.7.11.1</ecNumber>
    </recommendedName>
</protein>
<dbReference type="EC" id="2.7.11.1" evidence="2"/>
<evidence type="ECO:0000256" key="13">
    <source>
        <dbReference type="ARBA" id="ARBA00022840"/>
    </source>
</evidence>
<evidence type="ECO:0000313" key="23">
    <source>
        <dbReference type="EMBL" id="KAL2538733.1"/>
    </source>
</evidence>
<evidence type="ECO:0000256" key="2">
    <source>
        <dbReference type="ARBA" id="ARBA00012513"/>
    </source>
</evidence>
<dbReference type="PROSITE" id="PS50011">
    <property type="entry name" value="PROTEIN_KINASE_DOM"/>
    <property type="match status" value="1"/>
</dbReference>
<comment type="caution">
    <text evidence="23">The sequence shown here is derived from an EMBL/GenBank/DDBJ whole genome shotgun (WGS) entry which is preliminary data.</text>
</comment>
<dbReference type="GO" id="GO:0009791">
    <property type="term" value="P:post-embryonic development"/>
    <property type="evidence" value="ECO:0007669"/>
    <property type="project" value="UniProtKB-ARBA"/>
</dbReference>
<evidence type="ECO:0000256" key="12">
    <source>
        <dbReference type="ARBA" id="ARBA00022777"/>
    </source>
</evidence>
<keyword evidence="11 20" id="KW-0547">Nucleotide-binding</keyword>
<dbReference type="Pfam" id="PF00560">
    <property type="entry name" value="LRR_1"/>
    <property type="match status" value="2"/>
</dbReference>
<evidence type="ECO:0000256" key="15">
    <source>
        <dbReference type="ARBA" id="ARBA00023136"/>
    </source>
</evidence>
<organism evidence="23 24">
    <name type="scientific">Forsythia ovata</name>
    <dbReference type="NCBI Taxonomy" id="205694"/>
    <lineage>
        <taxon>Eukaryota</taxon>
        <taxon>Viridiplantae</taxon>
        <taxon>Streptophyta</taxon>
        <taxon>Embryophyta</taxon>
        <taxon>Tracheophyta</taxon>
        <taxon>Spermatophyta</taxon>
        <taxon>Magnoliopsida</taxon>
        <taxon>eudicotyledons</taxon>
        <taxon>Gunneridae</taxon>
        <taxon>Pentapetalae</taxon>
        <taxon>asterids</taxon>
        <taxon>lamiids</taxon>
        <taxon>Lamiales</taxon>
        <taxon>Oleaceae</taxon>
        <taxon>Forsythieae</taxon>
        <taxon>Forsythia</taxon>
    </lineage>
</organism>
<evidence type="ECO:0000256" key="21">
    <source>
        <dbReference type="SAM" id="Phobius"/>
    </source>
</evidence>
<keyword evidence="24" id="KW-1185">Reference proteome</keyword>
<comment type="catalytic activity">
    <reaction evidence="18">
        <text>L-threonyl-[protein] + ATP = O-phospho-L-threonyl-[protein] + ADP + H(+)</text>
        <dbReference type="Rhea" id="RHEA:46608"/>
        <dbReference type="Rhea" id="RHEA-COMP:11060"/>
        <dbReference type="Rhea" id="RHEA-COMP:11605"/>
        <dbReference type="ChEBI" id="CHEBI:15378"/>
        <dbReference type="ChEBI" id="CHEBI:30013"/>
        <dbReference type="ChEBI" id="CHEBI:30616"/>
        <dbReference type="ChEBI" id="CHEBI:61977"/>
        <dbReference type="ChEBI" id="CHEBI:456216"/>
        <dbReference type="EC" id="2.7.11.1"/>
    </reaction>
</comment>
<dbReference type="InterPro" id="IPR000719">
    <property type="entry name" value="Prot_kinase_dom"/>
</dbReference>
<keyword evidence="5" id="KW-0597">Phosphoprotein</keyword>
<dbReference type="PROSITE" id="PS00108">
    <property type="entry name" value="PROTEIN_KINASE_ST"/>
    <property type="match status" value="1"/>
</dbReference>
<keyword evidence="15 21" id="KW-0472">Membrane</keyword>
<dbReference type="FunFam" id="3.80.10.10:FF:000233">
    <property type="entry name" value="Leucine-rich repeat receptor-like protein kinase TDR"/>
    <property type="match status" value="1"/>
</dbReference>
<proteinExistence type="predicted"/>
<evidence type="ECO:0000256" key="20">
    <source>
        <dbReference type="PROSITE-ProRule" id="PRU10141"/>
    </source>
</evidence>
<dbReference type="InterPro" id="IPR001611">
    <property type="entry name" value="Leu-rich_rpt"/>
</dbReference>
<evidence type="ECO:0000256" key="17">
    <source>
        <dbReference type="ARBA" id="ARBA00023180"/>
    </source>
</evidence>
<evidence type="ECO:0000256" key="10">
    <source>
        <dbReference type="ARBA" id="ARBA00022737"/>
    </source>
</evidence>
<evidence type="ECO:0000256" key="7">
    <source>
        <dbReference type="ARBA" id="ARBA00022679"/>
    </source>
</evidence>
<evidence type="ECO:0000256" key="16">
    <source>
        <dbReference type="ARBA" id="ARBA00023170"/>
    </source>
</evidence>
<comment type="subcellular location">
    <subcellularLocation>
        <location evidence="1">Cell membrane</location>
        <topology evidence="1">Single-pass membrane protein</topology>
    </subcellularLocation>
</comment>
<name>A0ABD1VPN5_9LAMI</name>
<dbReference type="SUPFAM" id="SSF56112">
    <property type="entry name" value="Protein kinase-like (PK-like)"/>
    <property type="match status" value="1"/>
</dbReference>
<evidence type="ECO:0000256" key="1">
    <source>
        <dbReference type="ARBA" id="ARBA00004162"/>
    </source>
</evidence>
<evidence type="ECO:0000256" key="14">
    <source>
        <dbReference type="ARBA" id="ARBA00022989"/>
    </source>
</evidence>
<dbReference type="InterPro" id="IPR003591">
    <property type="entry name" value="Leu-rich_rpt_typical-subtyp"/>
</dbReference>
<evidence type="ECO:0000256" key="5">
    <source>
        <dbReference type="ARBA" id="ARBA00022553"/>
    </source>
</evidence>
<keyword evidence="6" id="KW-0433">Leucine-rich repeat</keyword>
<evidence type="ECO:0000256" key="3">
    <source>
        <dbReference type="ARBA" id="ARBA00022475"/>
    </source>
</evidence>
<dbReference type="PANTHER" id="PTHR27008">
    <property type="entry name" value="OS04G0122200 PROTEIN"/>
    <property type="match status" value="1"/>
</dbReference>
<evidence type="ECO:0000259" key="22">
    <source>
        <dbReference type="PROSITE" id="PS50011"/>
    </source>
</evidence>
<gene>
    <name evidence="23" type="ORF">Fot_20124</name>
</gene>
<evidence type="ECO:0000256" key="19">
    <source>
        <dbReference type="ARBA" id="ARBA00048679"/>
    </source>
</evidence>
<evidence type="ECO:0000313" key="24">
    <source>
        <dbReference type="Proteomes" id="UP001604277"/>
    </source>
</evidence>
<dbReference type="GO" id="GO:0005886">
    <property type="term" value="C:plasma membrane"/>
    <property type="evidence" value="ECO:0007669"/>
    <property type="project" value="UniProtKB-SubCell"/>
</dbReference>
<dbReference type="FunFam" id="1.10.510.10:FF:000358">
    <property type="entry name" value="Putative leucine-rich repeat receptor-like serine/threonine-protein kinase"/>
    <property type="match status" value="1"/>
</dbReference>
<comment type="catalytic activity">
    <reaction evidence="19">
        <text>L-seryl-[protein] + ATP = O-phospho-L-seryl-[protein] + ADP + H(+)</text>
        <dbReference type="Rhea" id="RHEA:17989"/>
        <dbReference type="Rhea" id="RHEA-COMP:9863"/>
        <dbReference type="Rhea" id="RHEA-COMP:11604"/>
        <dbReference type="ChEBI" id="CHEBI:15378"/>
        <dbReference type="ChEBI" id="CHEBI:29999"/>
        <dbReference type="ChEBI" id="CHEBI:30616"/>
        <dbReference type="ChEBI" id="CHEBI:83421"/>
        <dbReference type="ChEBI" id="CHEBI:456216"/>
        <dbReference type="EC" id="2.7.11.1"/>
    </reaction>
</comment>
<dbReference type="InterPro" id="IPR017441">
    <property type="entry name" value="Protein_kinase_ATP_BS"/>
</dbReference>